<dbReference type="KEGG" id="cli:Clim_0658"/>
<name>B3EH62_CHLL2</name>
<evidence type="ECO:0000313" key="3">
    <source>
        <dbReference type="Proteomes" id="UP000008841"/>
    </source>
</evidence>
<dbReference type="STRING" id="290315.Clim_0658"/>
<dbReference type="InterPro" id="IPR029060">
    <property type="entry name" value="PIN-like_dom_sf"/>
</dbReference>
<proteinExistence type="predicted"/>
<evidence type="ECO:0000259" key="1">
    <source>
        <dbReference type="Pfam" id="PF01850"/>
    </source>
</evidence>
<dbReference type="SUPFAM" id="SSF88723">
    <property type="entry name" value="PIN domain-like"/>
    <property type="match status" value="1"/>
</dbReference>
<dbReference type="InterPro" id="IPR002716">
    <property type="entry name" value="PIN_dom"/>
</dbReference>
<dbReference type="AlphaFoldDB" id="B3EH62"/>
<dbReference type="Gene3D" id="3.40.50.1010">
    <property type="entry name" value="5'-nuclease"/>
    <property type="match status" value="1"/>
</dbReference>
<evidence type="ECO:0000313" key="2">
    <source>
        <dbReference type="EMBL" id="ACD89742.1"/>
    </source>
</evidence>
<reference evidence="2 3" key="1">
    <citation type="submission" date="2008-05" db="EMBL/GenBank/DDBJ databases">
        <title>Complete sequence of Chlorobium limicola DSM 245.</title>
        <authorList>
            <consortium name="US DOE Joint Genome Institute"/>
            <person name="Lucas S."/>
            <person name="Copeland A."/>
            <person name="Lapidus A."/>
            <person name="Glavina del Rio T."/>
            <person name="Dalin E."/>
            <person name="Tice H."/>
            <person name="Bruce D."/>
            <person name="Goodwin L."/>
            <person name="Pitluck S."/>
            <person name="Schmutz J."/>
            <person name="Larimer F."/>
            <person name="Land M."/>
            <person name="Hauser L."/>
            <person name="Kyrpides N."/>
            <person name="Ovchinnikova G."/>
            <person name="Zhao F."/>
            <person name="Li T."/>
            <person name="Liu Z."/>
            <person name="Overmann J."/>
            <person name="Bryant D.A."/>
            <person name="Richardson P."/>
        </authorList>
    </citation>
    <scope>NUCLEOTIDE SEQUENCE [LARGE SCALE GENOMIC DNA]</scope>
    <source>
        <strain evidence="3">DSM 245 / NBRC 103803 / 6330</strain>
    </source>
</reference>
<sequence length="151" mass="16595">MGKVEAAISRMIGHRVYLDTNVFVYFLDRNPDFFRIVSPIVQAVDAGRIIGVTGDAAIAETLVKPYRTGNLELVSAVKGFFSTEGFLLIQPHEGETFDLAAQLRAQRGMQFIDALHYATAIRSGCTVFVTNDLAIQSDHIIEIISLKALHG</sequence>
<dbReference type="Pfam" id="PF01850">
    <property type="entry name" value="PIN"/>
    <property type="match status" value="1"/>
</dbReference>
<dbReference type="eggNOG" id="COG1848">
    <property type="taxonomic scope" value="Bacteria"/>
</dbReference>
<feature type="domain" description="PIN" evidence="1">
    <location>
        <begin position="16"/>
        <end position="133"/>
    </location>
</feature>
<organism evidence="2 3">
    <name type="scientific">Chlorobium limicola (strain DSM 245 / NBRC 103803 / 6330)</name>
    <dbReference type="NCBI Taxonomy" id="290315"/>
    <lineage>
        <taxon>Bacteria</taxon>
        <taxon>Pseudomonadati</taxon>
        <taxon>Chlorobiota</taxon>
        <taxon>Chlorobiia</taxon>
        <taxon>Chlorobiales</taxon>
        <taxon>Chlorobiaceae</taxon>
        <taxon>Chlorobium/Pelodictyon group</taxon>
        <taxon>Chlorobium</taxon>
    </lineage>
</organism>
<accession>B3EH62</accession>
<dbReference type="OrthoDB" id="597982at2"/>
<gene>
    <name evidence="2" type="ordered locus">Clim_0658</name>
</gene>
<dbReference type="HOGENOM" id="CLU_125353_0_0_10"/>
<protein>
    <submittedName>
        <fullName evidence="2">PilT protein domain protein</fullName>
    </submittedName>
</protein>
<dbReference type="Proteomes" id="UP000008841">
    <property type="component" value="Chromosome"/>
</dbReference>
<dbReference type="RefSeq" id="WP_012465623.1">
    <property type="nucleotide sequence ID" value="NC_010803.1"/>
</dbReference>
<dbReference type="EMBL" id="CP001097">
    <property type="protein sequence ID" value="ACD89742.1"/>
    <property type="molecule type" value="Genomic_DNA"/>
</dbReference>